<dbReference type="RefSeq" id="XP_001217900.1">
    <property type="nucleotide sequence ID" value="XM_001217899.1"/>
</dbReference>
<dbReference type="Proteomes" id="UP000007963">
    <property type="component" value="Unassembled WGS sequence"/>
</dbReference>
<protein>
    <submittedName>
        <fullName evidence="1">Uncharacterized protein</fullName>
    </submittedName>
</protein>
<proteinExistence type="predicted"/>
<accession>Q0CAK6</accession>
<gene>
    <name evidence="1" type="ORF">ATEG_09278</name>
</gene>
<dbReference type="GeneID" id="4354006"/>
<evidence type="ECO:0000313" key="2">
    <source>
        <dbReference type="Proteomes" id="UP000007963"/>
    </source>
</evidence>
<dbReference type="AlphaFoldDB" id="Q0CAK6"/>
<evidence type="ECO:0000313" key="1">
    <source>
        <dbReference type="EMBL" id="EAU30415.1"/>
    </source>
</evidence>
<name>Q0CAK6_ASPTN</name>
<organism evidence="1 2">
    <name type="scientific">Aspergillus terreus (strain NIH 2624 / FGSC A1156)</name>
    <dbReference type="NCBI Taxonomy" id="341663"/>
    <lineage>
        <taxon>Eukaryota</taxon>
        <taxon>Fungi</taxon>
        <taxon>Dikarya</taxon>
        <taxon>Ascomycota</taxon>
        <taxon>Pezizomycotina</taxon>
        <taxon>Eurotiomycetes</taxon>
        <taxon>Eurotiomycetidae</taxon>
        <taxon>Eurotiales</taxon>
        <taxon>Aspergillaceae</taxon>
        <taxon>Aspergillus</taxon>
        <taxon>Aspergillus subgen. Circumdati</taxon>
    </lineage>
</organism>
<dbReference type="HOGENOM" id="CLU_2291128_0_0_1"/>
<dbReference type="VEuPathDB" id="FungiDB:ATEG_09278"/>
<reference evidence="2" key="1">
    <citation type="submission" date="2005-09" db="EMBL/GenBank/DDBJ databases">
        <title>Annotation of the Aspergillus terreus NIH2624 genome.</title>
        <authorList>
            <person name="Birren B.W."/>
            <person name="Lander E.S."/>
            <person name="Galagan J.E."/>
            <person name="Nusbaum C."/>
            <person name="Devon K."/>
            <person name="Henn M."/>
            <person name="Ma L.-J."/>
            <person name="Jaffe D.B."/>
            <person name="Butler J."/>
            <person name="Alvarez P."/>
            <person name="Gnerre S."/>
            <person name="Grabherr M."/>
            <person name="Kleber M."/>
            <person name="Mauceli E.W."/>
            <person name="Brockman W."/>
            <person name="Rounsley S."/>
            <person name="Young S.K."/>
            <person name="LaButti K."/>
            <person name="Pushparaj V."/>
            <person name="DeCaprio D."/>
            <person name="Crawford M."/>
            <person name="Koehrsen M."/>
            <person name="Engels R."/>
            <person name="Montgomery P."/>
            <person name="Pearson M."/>
            <person name="Howarth C."/>
            <person name="Larson L."/>
            <person name="Luoma S."/>
            <person name="White J."/>
            <person name="Alvarado L."/>
            <person name="Kodira C.D."/>
            <person name="Zeng Q."/>
            <person name="Oleary S."/>
            <person name="Yandava C."/>
            <person name="Denning D.W."/>
            <person name="Nierman W.C."/>
            <person name="Milne T."/>
            <person name="Madden K."/>
        </authorList>
    </citation>
    <scope>NUCLEOTIDE SEQUENCE [LARGE SCALE GENOMIC DNA]</scope>
    <source>
        <strain evidence="2">NIH 2624 / FGSC A1156</strain>
    </source>
</reference>
<sequence length="101" mass="11199">MPSSLLTRHSNFHFQALMVSPSNAACNDLAQEVQRIATNAFADRAIIVVRLHATEIEINIAHYQAEQARNASDDARPPIIQGSLDQTIAQMLICQALHDDY</sequence>
<dbReference type="EMBL" id="CH476607">
    <property type="protein sequence ID" value="EAU30415.1"/>
    <property type="molecule type" value="Genomic_DNA"/>
</dbReference>